<gene>
    <name evidence="1" type="ORF">DARMORV10_C03P08090.1</name>
</gene>
<dbReference type="AlphaFoldDB" id="A0A816I4H5"/>
<reference evidence="1" key="1">
    <citation type="submission" date="2021-01" db="EMBL/GenBank/DDBJ databases">
        <authorList>
            <consortium name="Genoscope - CEA"/>
            <person name="William W."/>
        </authorList>
    </citation>
    <scope>NUCLEOTIDE SEQUENCE</scope>
</reference>
<proteinExistence type="predicted"/>
<name>A0A816I4H5_BRANA</name>
<evidence type="ECO:0000313" key="1">
    <source>
        <dbReference type="EMBL" id="CAF1697505.1"/>
    </source>
</evidence>
<protein>
    <submittedName>
        <fullName evidence="1">(rape) hypothetical protein</fullName>
    </submittedName>
</protein>
<dbReference type="Proteomes" id="UP001295469">
    <property type="component" value="Chromosome C03"/>
</dbReference>
<accession>A0A816I4H5</accession>
<sequence>MSDFLEFIGSLNLHTEEWRDLTLPLGTLGASCQVANLENHLALAATYFSNHHWNVKIWCMHAPQEEAWSVIYTIRLFPSEHRCYGVFPLLFWARPVAVSKEGNLFFSMTIARGCSNITQRQM</sequence>
<organism evidence="1">
    <name type="scientific">Brassica napus</name>
    <name type="common">Rape</name>
    <dbReference type="NCBI Taxonomy" id="3708"/>
    <lineage>
        <taxon>Eukaryota</taxon>
        <taxon>Viridiplantae</taxon>
        <taxon>Streptophyta</taxon>
        <taxon>Embryophyta</taxon>
        <taxon>Tracheophyta</taxon>
        <taxon>Spermatophyta</taxon>
        <taxon>Magnoliopsida</taxon>
        <taxon>eudicotyledons</taxon>
        <taxon>Gunneridae</taxon>
        <taxon>Pentapetalae</taxon>
        <taxon>rosids</taxon>
        <taxon>malvids</taxon>
        <taxon>Brassicales</taxon>
        <taxon>Brassicaceae</taxon>
        <taxon>Brassiceae</taxon>
        <taxon>Brassica</taxon>
    </lineage>
</organism>
<dbReference type="EMBL" id="HG994367">
    <property type="protein sequence ID" value="CAF1697505.1"/>
    <property type="molecule type" value="Genomic_DNA"/>
</dbReference>